<comment type="caution">
    <text evidence="1">The sequence shown here is derived from an EMBL/GenBank/DDBJ whole genome shotgun (WGS) entry which is preliminary data.</text>
</comment>
<proteinExistence type="predicted"/>
<evidence type="ECO:0000313" key="2">
    <source>
        <dbReference type="Proteomes" id="UP001149719"/>
    </source>
</evidence>
<name>A0ABT4JSP4_9GAMM</name>
<accession>A0ABT4JSP4</accession>
<protein>
    <submittedName>
        <fullName evidence="1">Uncharacterized protein</fullName>
    </submittedName>
</protein>
<keyword evidence="2" id="KW-1185">Reference proteome</keyword>
<organism evidence="1 2">
    <name type="scientific">Marinomonas phaeophyticola</name>
    <dbReference type="NCBI Taxonomy" id="3004091"/>
    <lineage>
        <taxon>Bacteria</taxon>
        <taxon>Pseudomonadati</taxon>
        <taxon>Pseudomonadota</taxon>
        <taxon>Gammaproteobacteria</taxon>
        <taxon>Oceanospirillales</taxon>
        <taxon>Oceanospirillaceae</taxon>
        <taxon>Marinomonas</taxon>
    </lineage>
</organism>
<gene>
    <name evidence="1" type="ORF">O1D97_06755</name>
</gene>
<dbReference type="RefSeq" id="WP_269124059.1">
    <property type="nucleotide sequence ID" value="NZ_JAPUBN010000013.1"/>
</dbReference>
<sequence>MLPATQNLLAKHGVSFEAARSFIYSNVSQPSIIYQTAAQFGITFDMLADLYGQGTTGEVVKGFFHQQGMSIDGDAPVQTPAPAPSNDVSQGTIDLLSSLGVSLEEARAFIESVAGQLESLYTVAAQNGISFDMLAELYGNLYNSEDVKALFAAQGLSVEGSAPVIAPVSPPTTSPEINSPEVVSFMEKWVSGMVAGLNELNLGSYADQLLSAYQSQGSSLIENNNFLESWTEAMTSSLSTLDPAQVNQFVNKMMPIVQELFNFQLSFLGDLGINNFIAPEGEDEDFDAIFAALDNEGLSQSEFDALLAEAYKNAGEYFENLMPSYAAAPSTQMSEVVGVSEMPEIDFFI</sequence>
<evidence type="ECO:0000313" key="1">
    <source>
        <dbReference type="EMBL" id="MCZ2721355.1"/>
    </source>
</evidence>
<dbReference type="EMBL" id="JAPUBN010000013">
    <property type="protein sequence ID" value="MCZ2721355.1"/>
    <property type="molecule type" value="Genomic_DNA"/>
</dbReference>
<dbReference type="Proteomes" id="UP001149719">
    <property type="component" value="Unassembled WGS sequence"/>
</dbReference>
<reference evidence="1" key="1">
    <citation type="submission" date="2022-12" db="EMBL/GenBank/DDBJ databases">
        <title>Marinomonas 15G1-11 sp. nov, isolated from marine algae.</title>
        <authorList>
            <person name="Butt M."/>
            <person name="Choi D.G."/>
            <person name="Kim J.M."/>
            <person name="Lee J.K."/>
            <person name="Baek J.H."/>
            <person name="Jeon C.O."/>
        </authorList>
    </citation>
    <scope>NUCLEOTIDE SEQUENCE</scope>
    <source>
        <strain evidence="1">15G1-11</strain>
    </source>
</reference>